<keyword evidence="7" id="KW-1185">Reference proteome</keyword>
<dbReference type="InterPro" id="IPR010044">
    <property type="entry name" value="MTAP"/>
</dbReference>
<evidence type="ECO:0000259" key="5">
    <source>
        <dbReference type="Pfam" id="PF01048"/>
    </source>
</evidence>
<dbReference type="GO" id="GO:0017061">
    <property type="term" value="F:S-methyl-5-thioadenosine phosphorylase activity"/>
    <property type="evidence" value="ECO:0007669"/>
    <property type="project" value="InterPro"/>
</dbReference>
<reference evidence="6 7" key="1">
    <citation type="submission" date="2018-10" db="EMBL/GenBank/DDBJ databases">
        <authorList>
            <consortium name="Pathogen Informatics"/>
        </authorList>
    </citation>
    <scope>NUCLEOTIDE SEQUENCE [LARGE SCALE GENOMIC DNA]</scope>
</reference>
<feature type="domain" description="Nucleoside phosphorylase" evidence="5">
    <location>
        <begin position="21"/>
        <end position="279"/>
    </location>
</feature>
<dbReference type="GO" id="GO:0005829">
    <property type="term" value="C:cytosol"/>
    <property type="evidence" value="ECO:0007669"/>
    <property type="project" value="TreeGrafter"/>
</dbReference>
<dbReference type="PROSITE" id="PS01240">
    <property type="entry name" value="PNP_MTAP_2"/>
    <property type="match status" value="1"/>
</dbReference>
<dbReference type="NCBIfam" id="TIGR01694">
    <property type="entry name" value="MTAP"/>
    <property type="match status" value="1"/>
</dbReference>
<protein>
    <recommendedName>
        <fullName evidence="4">Purine nucleoside phosphorylase</fullName>
        <shortName evidence="4">PNP</shortName>
        <ecNumber evidence="4">2.4.2.1</ecNumber>
    </recommendedName>
</protein>
<feature type="site" description="Important for substrate specificity" evidence="4">
    <location>
        <position position="202"/>
    </location>
</feature>
<dbReference type="PANTHER" id="PTHR42679:SF2">
    <property type="entry name" value="S-METHYL-5'-THIOADENOSINE PHOSPHORYLASE"/>
    <property type="match status" value="1"/>
</dbReference>
<keyword evidence="2 4" id="KW-0808">Transferase</keyword>
<comment type="subcellular location">
    <subcellularLocation>
        <location evidence="4">Cytoplasm</location>
    </subcellularLocation>
    <subcellularLocation>
        <location evidence="4">Nucleus</location>
    </subcellularLocation>
</comment>
<organism evidence="6 7">
    <name type="scientific">Mesocestoides corti</name>
    <name type="common">Flatworm</name>
    <dbReference type="NCBI Taxonomy" id="53468"/>
    <lineage>
        <taxon>Eukaryota</taxon>
        <taxon>Metazoa</taxon>
        <taxon>Spiralia</taxon>
        <taxon>Lophotrochozoa</taxon>
        <taxon>Platyhelminthes</taxon>
        <taxon>Cestoda</taxon>
        <taxon>Eucestoda</taxon>
        <taxon>Cyclophyllidea</taxon>
        <taxon>Mesocestoididae</taxon>
        <taxon>Mesocestoides</taxon>
    </lineage>
</organism>
<dbReference type="GO" id="GO:0006166">
    <property type="term" value="P:purine ribonucleoside salvage"/>
    <property type="evidence" value="ECO:0007669"/>
    <property type="project" value="UniProtKB-UniRule"/>
</dbReference>
<dbReference type="InterPro" id="IPR000845">
    <property type="entry name" value="Nucleoside_phosphorylase_d"/>
</dbReference>
<feature type="binding site" evidence="4">
    <location>
        <position position="27"/>
    </location>
    <ligand>
        <name>phosphate</name>
        <dbReference type="ChEBI" id="CHEBI:43474"/>
    </ligand>
</feature>
<name>A0A3P6GFS6_MESCO</name>
<comment type="pathway">
    <text evidence="4">Purine metabolism; purine nucleoside salvage.</text>
</comment>
<comment type="caution">
    <text evidence="4">Lacks conserved residue(s) required for the propagation of feature annotation.</text>
</comment>
<keyword evidence="4" id="KW-0539">Nucleus</keyword>
<dbReference type="SUPFAM" id="SSF53167">
    <property type="entry name" value="Purine and uridine phosphorylases"/>
    <property type="match status" value="1"/>
</dbReference>
<feature type="site" description="Important for substrate specificity" evidence="4">
    <location>
        <position position="257"/>
    </location>
</feature>
<dbReference type="OrthoDB" id="431409at2759"/>
<feature type="binding site" evidence="4">
    <location>
        <begin position="69"/>
        <end position="70"/>
    </location>
    <ligand>
        <name>phosphate</name>
        <dbReference type="ChEBI" id="CHEBI:43474"/>
    </ligand>
</feature>
<proteinExistence type="inferred from homology"/>
<dbReference type="Pfam" id="PF01048">
    <property type="entry name" value="PNP_UDP_1"/>
    <property type="match status" value="1"/>
</dbReference>
<evidence type="ECO:0000313" key="7">
    <source>
        <dbReference type="Proteomes" id="UP000267029"/>
    </source>
</evidence>
<dbReference type="GO" id="GO:0019509">
    <property type="term" value="P:L-methionine salvage from methylthioadenosine"/>
    <property type="evidence" value="ECO:0007669"/>
    <property type="project" value="TreeGrafter"/>
</dbReference>
<keyword evidence="3 4" id="KW-0660">Purine salvage</keyword>
<dbReference type="Proteomes" id="UP000267029">
    <property type="component" value="Unassembled WGS sequence"/>
</dbReference>
<accession>A0A3P6GFS6</accession>
<comment type="catalytic activity">
    <reaction evidence="4">
        <text>a purine D-ribonucleoside + phosphate = a purine nucleobase + alpha-D-ribose 1-phosphate</text>
        <dbReference type="Rhea" id="RHEA:19805"/>
        <dbReference type="ChEBI" id="CHEBI:26386"/>
        <dbReference type="ChEBI" id="CHEBI:43474"/>
        <dbReference type="ChEBI" id="CHEBI:57720"/>
        <dbReference type="ChEBI" id="CHEBI:142355"/>
        <dbReference type="EC" id="2.4.2.1"/>
    </reaction>
</comment>
<dbReference type="CDD" id="cd09010">
    <property type="entry name" value="MTAP_SsMTAPII_like_MTIP"/>
    <property type="match status" value="1"/>
</dbReference>
<comment type="function">
    <text evidence="4">Purine nucleoside phosphorylase involved in purine salvage.</text>
</comment>
<dbReference type="UniPathway" id="UPA00606"/>
<dbReference type="InterPro" id="IPR018099">
    <property type="entry name" value="Purine_phosphorylase-2_CS"/>
</dbReference>
<comment type="similarity">
    <text evidence="4">Belongs to the PNP/MTAP phosphorylase family. MTAP subfamily.</text>
</comment>
<keyword evidence="4" id="KW-0963">Cytoplasm</keyword>
<dbReference type="Gene3D" id="3.40.50.1580">
    <property type="entry name" value="Nucleoside phosphorylase domain"/>
    <property type="match status" value="1"/>
</dbReference>
<evidence type="ECO:0000313" key="6">
    <source>
        <dbReference type="EMBL" id="VDD78087.1"/>
    </source>
</evidence>
<dbReference type="STRING" id="53468.A0A3P6GFS6"/>
<dbReference type="EMBL" id="UXSR01001262">
    <property type="protein sequence ID" value="VDD78087.1"/>
    <property type="molecule type" value="Genomic_DNA"/>
</dbReference>
<comment type="subunit">
    <text evidence="4">Homotrimer.</text>
</comment>
<dbReference type="EC" id="2.4.2.1" evidence="4"/>
<feature type="binding site" evidence="4">
    <location>
        <position position="220"/>
    </location>
    <ligand>
        <name>substrate</name>
    </ligand>
</feature>
<sequence length="306" mass="33669">MLLCQCGCGSCLTPLLTCQQVGIIGGSGLDDPDILENRKDRYVTTPFGEPSDALIEGTISGVPCILLARHGRRHNIMPGNVNFRANVWALKESGCTHILASNACGGLQEHTHPGDIVVLNQLFDRTHNRKQTFYDGEPGHPVGVVHLSAADPYCEETRKVLIEAARKFIPSIYTPGQVRSEHDEPHLHTTGSCVTIEGPRFSSRCESEMFHSWGIDVINMTNVPEVILAKEAGLSYATLAIVTDYCAWRKTREGVNVEEVVKNFKKSANTVKGILIEAIKLLSTRDWTDVVTANRALAENSRQDIH</sequence>
<dbReference type="GO" id="GO:0005634">
    <property type="term" value="C:nucleus"/>
    <property type="evidence" value="ECO:0007669"/>
    <property type="project" value="UniProtKB-SubCell"/>
</dbReference>
<keyword evidence="1 4" id="KW-0328">Glycosyltransferase</keyword>
<dbReference type="PANTHER" id="PTHR42679">
    <property type="entry name" value="S-METHYL-5'-THIOADENOSINE PHOSPHORYLASE"/>
    <property type="match status" value="1"/>
</dbReference>
<feature type="binding site" evidence="4">
    <location>
        <position position="221"/>
    </location>
    <ligand>
        <name>phosphate</name>
        <dbReference type="ChEBI" id="CHEBI:43474"/>
    </ligand>
</feature>
<evidence type="ECO:0000256" key="2">
    <source>
        <dbReference type="ARBA" id="ARBA00022679"/>
    </source>
</evidence>
<evidence type="ECO:0000256" key="3">
    <source>
        <dbReference type="ARBA" id="ARBA00022726"/>
    </source>
</evidence>
<comment type="miscellaneous">
    <text evidence="4">Although this enzyme belongs to the family of MTA phosphorylases based on sequence homology, it lacks several conserved amino acids in the substrate binding pocket that confer specificity towards MTA.</text>
</comment>
<evidence type="ECO:0000256" key="4">
    <source>
        <dbReference type="HAMAP-Rule" id="MF_03155"/>
    </source>
</evidence>
<dbReference type="InterPro" id="IPR035994">
    <property type="entry name" value="Nucleoside_phosphorylase_sf"/>
</dbReference>
<gene>
    <name evidence="6" type="ORF">MCOS_LOCUS4090</name>
</gene>
<evidence type="ECO:0000256" key="1">
    <source>
        <dbReference type="ARBA" id="ARBA00022676"/>
    </source>
</evidence>
<dbReference type="HAMAP" id="MF_01963">
    <property type="entry name" value="MTAP"/>
    <property type="match status" value="1"/>
</dbReference>
<dbReference type="AlphaFoldDB" id="A0A3P6GFS6"/>